<dbReference type="Proteomes" id="UP000558113">
    <property type="component" value="Unassembled WGS sequence"/>
</dbReference>
<reference evidence="2 3" key="1">
    <citation type="submission" date="2020-01" db="EMBL/GenBank/DDBJ databases">
        <title>Paenibacillus soybeanensis sp. nov. isolated from the nodules of soybean (Glycine max(L.) Merr).</title>
        <authorList>
            <person name="Wang H."/>
        </authorList>
    </citation>
    <scope>NUCLEOTIDE SEQUENCE [LARGE SCALE GENOMIC DNA]</scope>
    <source>
        <strain evidence="2 3">DSM 23054</strain>
    </source>
</reference>
<feature type="domain" description="YqbQ/XkdQ" evidence="1">
    <location>
        <begin position="57"/>
        <end position="361"/>
    </location>
</feature>
<proteinExistence type="predicted"/>
<dbReference type="OrthoDB" id="2641038at2"/>
<keyword evidence="3" id="KW-1185">Reference proteome</keyword>
<evidence type="ECO:0000313" key="3">
    <source>
        <dbReference type="Proteomes" id="UP000558113"/>
    </source>
</evidence>
<dbReference type="EMBL" id="JAAAMU010000003">
    <property type="protein sequence ID" value="NBC68528.1"/>
    <property type="molecule type" value="Genomic_DNA"/>
</dbReference>
<evidence type="ECO:0000259" key="1">
    <source>
        <dbReference type="Pfam" id="PF24032"/>
    </source>
</evidence>
<evidence type="ECO:0000313" key="2">
    <source>
        <dbReference type="EMBL" id="NBC68528.1"/>
    </source>
</evidence>
<comment type="caution">
    <text evidence="2">The sequence shown here is derived from an EMBL/GenBank/DDBJ whole genome shotgun (WGS) entry which is preliminary data.</text>
</comment>
<dbReference type="Pfam" id="PF24032">
    <property type="entry name" value="YQBQ"/>
    <property type="match status" value="1"/>
</dbReference>
<accession>A0A7X4YLF1</accession>
<sequence>MSTIKLGTDTYTFDDLEQKYRSFIAPAYKVLVDSADLGREGMALTDISVETTVADKSDVVRFTINNAYDLVKRDFEWINTNVKLGSTLEVQLGYTDRLTPVFFGYVTAINVVFPRDGTPQLSITGMDLSFKMMRGRGVRSYVDLKISDIVKQIGTEYGAVSFVIDETKVKCPTFVKKPDNDYHFLHELARTMNYEFFIVGKTLYFREKNKNKSPLMTLSWGKTLIQFNVEMNIAEQVSKVVVRSWDAKEGKVNVGTSGPINKIGTNTKTGSDVLNALLSNAFEENLYVNTVDKQDAQIKADAAMEERAMKLVTGDGECIGLPEIRAGRFIQLEGLGSRLNQPYYIVSATHTIDESGYITQFQVEGNAV</sequence>
<dbReference type="RefSeq" id="WP_161695462.1">
    <property type="nucleotide sequence ID" value="NZ_JAAAMU010000003.1"/>
</dbReference>
<protein>
    <recommendedName>
        <fullName evidence="1">YqbQ/XkdQ domain-containing protein</fullName>
    </recommendedName>
</protein>
<name>A0A7X4YLF1_9BACL</name>
<dbReference type="AlphaFoldDB" id="A0A7X4YLF1"/>
<dbReference type="InterPro" id="IPR056937">
    <property type="entry name" value="YqbQ/XkdQ"/>
</dbReference>
<gene>
    <name evidence="2" type="ORF">GT003_05980</name>
</gene>
<organism evidence="2 3">
    <name type="scientific">Paenibacillus sacheonensis</name>
    <dbReference type="NCBI Taxonomy" id="742054"/>
    <lineage>
        <taxon>Bacteria</taxon>
        <taxon>Bacillati</taxon>
        <taxon>Bacillota</taxon>
        <taxon>Bacilli</taxon>
        <taxon>Bacillales</taxon>
        <taxon>Paenibacillaceae</taxon>
        <taxon>Paenibacillus</taxon>
    </lineage>
</organism>
<dbReference type="SUPFAM" id="SSF69279">
    <property type="entry name" value="Phage tail proteins"/>
    <property type="match status" value="1"/>
</dbReference>